<dbReference type="GO" id="GO:0008299">
    <property type="term" value="P:isoprenoid biosynthetic process"/>
    <property type="evidence" value="ECO:0007669"/>
    <property type="project" value="UniProtKB-ARBA"/>
</dbReference>
<dbReference type="GO" id="GO:0010333">
    <property type="term" value="F:terpene synthase activity"/>
    <property type="evidence" value="ECO:0007669"/>
    <property type="project" value="InterPro"/>
</dbReference>
<keyword evidence="4" id="KW-0456">Lyase</keyword>
<evidence type="ECO:0000256" key="1">
    <source>
        <dbReference type="ARBA" id="ARBA00001946"/>
    </source>
</evidence>
<keyword evidence="4" id="KW-0479">Metal-binding</keyword>
<dbReference type="Pfam" id="PF19086">
    <property type="entry name" value="Terpene_syn_C_2"/>
    <property type="match status" value="1"/>
</dbReference>
<dbReference type="InterPro" id="IPR034686">
    <property type="entry name" value="Terpene_cyclase-like_2"/>
</dbReference>
<organism evidence="5 6">
    <name type="scientific">[Torrubiella] hemipterigena</name>
    <dbReference type="NCBI Taxonomy" id="1531966"/>
    <lineage>
        <taxon>Eukaryota</taxon>
        <taxon>Fungi</taxon>
        <taxon>Dikarya</taxon>
        <taxon>Ascomycota</taxon>
        <taxon>Pezizomycotina</taxon>
        <taxon>Sordariomycetes</taxon>
        <taxon>Hypocreomycetidae</taxon>
        <taxon>Hypocreales</taxon>
        <taxon>Clavicipitaceae</taxon>
        <taxon>Clavicipitaceae incertae sedis</taxon>
        <taxon>'Torrubiella' clade</taxon>
    </lineage>
</organism>
<comment type="cofactor">
    <cofactor evidence="1 4">
        <name>Mg(2+)</name>
        <dbReference type="ChEBI" id="CHEBI:18420"/>
    </cofactor>
</comment>
<reference evidence="5 6" key="1">
    <citation type="journal article" date="2015" name="Genome Announc.">
        <title>Draft Genome Sequence and Gene Annotation of the Entomopathogenic Fungus Verticillium hemipterigenum.</title>
        <authorList>
            <person name="Horn F."/>
            <person name="Habel A."/>
            <person name="Scharf D.H."/>
            <person name="Dworschak J."/>
            <person name="Brakhage A.A."/>
            <person name="Guthke R."/>
            <person name="Hertweck C."/>
            <person name="Linde J."/>
        </authorList>
    </citation>
    <scope>NUCLEOTIDE SEQUENCE [LARGE SCALE GENOMIC DNA]</scope>
</reference>
<dbReference type="STRING" id="1531966.A0A0A1TK67"/>
<evidence type="ECO:0000313" key="5">
    <source>
        <dbReference type="EMBL" id="CEJ91140.1"/>
    </source>
</evidence>
<dbReference type="EC" id="4.2.3.-" evidence="4"/>
<protein>
    <recommendedName>
        <fullName evidence="4">Terpene synthase</fullName>
        <ecNumber evidence="4">4.2.3.-</ecNumber>
    </recommendedName>
</protein>
<name>A0A0A1TK67_9HYPO</name>
<evidence type="ECO:0000256" key="2">
    <source>
        <dbReference type="ARBA" id="ARBA00006333"/>
    </source>
</evidence>
<evidence type="ECO:0000256" key="4">
    <source>
        <dbReference type="RuleBase" id="RU366034"/>
    </source>
</evidence>
<keyword evidence="6" id="KW-1185">Reference proteome</keyword>
<comment type="similarity">
    <text evidence="2 4">Belongs to the terpene synthase family.</text>
</comment>
<evidence type="ECO:0000256" key="3">
    <source>
        <dbReference type="ARBA" id="ARBA00022842"/>
    </source>
</evidence>
<dbReference type="PANTHER" id="PTHR35201:SF4">
    <property type="entry name" value="BETA-PINACENE SYNTHASE-RELATED"/>
    <property type="match status" value="1"/>
</dbReference>
<dbReference type="HOGENOM" id="CLU_057570_1_0_1"/>
<dbReference type="InterPro" id="IPR008949">
    <property type="entry name" value="Isoprenoid_synthase_dom_sf"/>
</dbReference>
<dbReference type="SUPFAM" id="SSF48576">
    <property type="entry name" value="Terpenoid synthases"/>
    <property type="match status" value="1"/>
</dbReference>
<dbReference type="PANTHER" id="PTHR35201">
    <property type="entry name" value="TERPENE SYNTHASE"/>
    <property type="match status" value="1"/>
</dbReference>
<gene>
    <name evidence="5" type="ORF">VHEMI06873</name>
</gene>
<dbReference type="GO" id="GO:0046872">
    <property type="term" value="F:metal ion binding"/>
    <property type="evidence" value="ECO:0007669"/>
    <property type="project" value="UniProtKB-KW"/>
</dbReference>
<dbReference type="AlphaFoldDB" id="A0A0A1TK67"/>
<evidence type="ECO:0000313" key="6">
    <source>
        <dbReference type="Proteomes" id="UP000039046"/>
    </source>
</evidence>
<keyword evidence="3 4" id="KW-0460">Magnesium</keyword>
<dbReference type="EMBL" id="CDHN01000003">
    <property type="protein sequence ID" value="CEJ91140.1"/>
    <property type="molecule type" value="Genomic_DNA"/>
</dbReference>
<dbReference type="OrthoDB" id="3004402at2759"/>
<dbReference type="Proteomes" id="UP000039046">
    <property type="component" value="Unassembled WGS sequence"/>
</dbReference>
<dbReference type="Gene3D" id="1.10.600.10">
    <property type="entry name" value="Farnesyl Diphosphate Synthase"/>
    <property type="match status" value="1"/>
</dbReference>
<accession>A0A0A1TK67</accession>
<sequence length="341" mass="38780">MAPSATIPNTTSLETQMVKDVKIKSSAAFVTINATQAPPSKWTYKYHPLEAQITEDVDGYFLKHWKFGTEKDKKKFVAAGFPRVTCLYFPLAKDDRIKYASKLLTILFLIDEILEDMSFDEGSAYNERLMPLARGIGLPNRDDPAEWIMYDLWATMRAKDLELANGILEPTFEFMRAQTDKARLSIREMGEYLDYRERDVGKASILHGYPTFPEELAAVHRIEQNCAKHLSVLNDIMSWEKEYAAYLTGHPEGSAICSAVQVLANATSLPFGSCTRILWVMCREWEAEHNDLVAKVQAETPNGLSERLKLYIKGLEYQMSGNEHWSLATLRYNSPSNPVEM</sequence>
<proteinExistence type="inferred from homology"/>